<evidence type="ECO:0000313" key="3">
    <source>
        <dbReference type="Proteomes" id="UP000663981"/>
    </source>
</evidence>
<proteinExistence type="predicted"/>
<evidence type="ECO:0000259" key="1">
    <source>
        <dbReference type="Pfam" id="PF13472"/>
    </source>
</evidence>
<reference evidence="2 3" key="1">
    <citation type="submission" date="2021-03" db="EMBL/GenBank/DDBJ databases">
        <title>Whole genome sequence of Metabacillus bambusae BG109.</title>
        <authorList>
            <person name="Jeong J.W."/>
        </authorList>
    </citation>
    <scope>NUCLEOTIDE SEQUENCE [LARGE SCALE GENOMIC DNA]</scope>
    <source>
        <strain evidence="2 3">BG109</strain>
    </source>
</reference>
<dbReference type="InterPro" id="IPR051532">
    <property type="entry name" value="Ester_Hydrolysis_Enzymes"/>
</dbReference>
<organism evidence="2 3">
    <name type="scientific">Metabacillus bambusae</name>
    <dbReference type="NCBI Taxonomy" id="2795218"/>
    <lineage>
        <taxon>Bacteria</taxon>
        <taxon>Bacillati</taxon>
        <taxon>Bacillota</taxon>
        <taxon>Bacilli</taxon>
        <taxon>Bacillales</taxon>
        <taxon>Bacillaceae</taxon>
        <taxon>Metabacillus</taxon>
    </lineage>
</organism>
<name>A0ABS3MZX0_9BACI</name>
<dbReference type="PANTHER" id="PTHR30383:SF5">
    <property type="entry name" value="SGNH HYDROLASE-TYPE ESTERASE DOMAIN-CONTAINING PROTEIN"/>
    <property type="match status" value="1"/>
</dbReference>
<feature type="domain" description="SGNH hydrolase-type esterase" evidence="1">
    <location>
        <begin position="67"/>
        <end position="219"/>
    </location>
</feature>
<dbReference type="PANTHER" id="PTHR30383">
    <property type="entry name" value="THIOESTERASE 1/PROTEASE 1/LYSOPHOSPHOLIPASE L1"/>
    <property type="match status" value="1"/>
</dbReference>
<dbReference type="SUPFAM" id="SSF52266">
    <property type="entry name" value="SGNH hydrolase"/>
    <property type="match status" value="1"/>
</dbReference>
<dbReference type="Gene3D" id="3.40.50.1110">
    <property type="entry name" value="SGNH hydrolase"/>
    <property type="match status" value="1"/>
</dbReference>
<protein>
    <recommendedName>
        <fullName evidence="1">SGNH hydrolase-type esterase domain-containing protein</fullName>
    </recommendedName>
</protein>
<accession>A0ABS3MZX0</accession>
<gene>
    <name evidence="2" type="ORF">I7822_07595</name>
</gene>
<dbReference type="EMBL" id="JAGDEL010000004">
    <property type="protein sequence ID" value="MBO1511529.1"/>
    <property type="molecule type" value="Genomic_DNA"/>
</dbReference>
<dbReference type="InterPro" id="IPR013830">
    <property type="entry name" value="SGNH_hydro"/>
</dbReference>
<evidence type="ECO:0000313" key="2">
    <source>
        <dbReference type="EMBL" id="MBO1511529.1"/>
    </source>
</evidence>
<comment type="caution">
    <text evidence="2">The sequence shown here is derived from an EMBL/GenBank/DDBJ whole genome shotgun (WGS) entry which is preliminary data.</text>
</comment>
<dbReference type="InterPro" id="IPR036514">
    <property type="entry name" value="SGNH_hydro_sf"/>
</dbReference>
<dbReference type="Proteomes" id="UP000663981">
    <property type="component" value="Unassembled WGS sequence"/>
</dbReference>
<keyword evidence="3" id="KW-1185">Reference proteome</keyword>
<sequence length="229" mass="26587">MSQKKWAESESMNAIMAFIKKQQEEKVTRYKILNQYAKKDQILFVGSSLMEQFPINEMQQTFEKPYTIYNRSVGGFVSADLIANLDTCIFELEPSKIFINIGTNDIGSPTYQLNNLIENYDNILSQIKLRLPKSKIYVMAYYPVNTETTFPNVGPEQKEFMFQNRNNTTLKEANQAVEKLAQKHNYMFINVNEGLFDNNGNLKAEFSVEGIHMWPNAYEVVLQNIKKYL</sequence>
<dbReference type="RefSeq" id="WP_207976612.1">
    <property type="nucleotide sequence ID" value="NZ_JAGDEL010000004.1"/>
</dbReference>
<dbReference type="Pfam" id="PF13472">
    <property type="entry name" value="Lipase_GDSL_2"/>
    <property type="match status" value="1"/>
</dbReference>